<organism evidence="1 2">
    <name type="scientific">Tieghemostelium lacteum</name>
    <name type="common">Slime mold</name>
    <name type="synonym">Dictyostelium lacteum</name>
    <dbReference type="NCBI Taxonomy" id="361077"/>
    <lineage>
        <taxon>Eukaryota</taxon>
        <taxon>Amoebozoa</taxon>
        <taxon>Evosea</taxon>
        <taxon>Eumycetozoa</taxon>
        <taxon>Dictyostelia</taxon>
        <taxon>Dictyosteliales</taxon>
        <taxon>Raperosteliaceae</taxon>
        <taxon>Tieghemostelium</taxon>
    </lineage>
</organism>
<protein>
    <submittedName>
        <fullName evidence="1">Uncharacterized protein</fullName>
    </submittedName>
</protein>
<proteinExistence type="predicted"/>
<reference evidence="1 2" key="1">
    <citation type="submission" date="2015-12" db="EMBL/GenBank/DDBJ databases">
        <title>Dictyostelia acquired genes for synthesis and detection of signals that induce cell-type specialization by lateral gene transfer from prokaryotes.</title>
        <authorList>
            <person name="Gloeckner G."/>
            <person name="Schaap P."/>
        </authorList>
    </citation>
    <scope>NUCLEOTIDE SEQUENCE [LARGE SCALE GENOMIC DNA]</scope>
    <source>
        <strain evidence="1 2">TK</strain>
    </source>
</reference>
<dbReference type="EMBL" id="LODT01000021">
    <property type="protein sequence ID" value="KYQ96875.1"/>
    <property type="molecule type" value="Genomic_DNA"/>
</dbReference>
<comment type="caution">
    <text evidence="1">The sequence shown here is derived from an EMBL/GenBank/DDBJ whole genome shotgun (WGS) entry which is preliminary data.</text>
</comment>
<name>A0A151ZSJ8_TIELA</name>
<evidence type="ECO:0000313" key="1">
    <source>
        <dbReference type="EMBL" id="KYQ96875.1"/>
    </source>
</evidence>
<dbReference type="Proteomes" id="UP000076078">
    <property type="component" value="Unassembled WGS sequence"/>
</dbReference>
<sequence length="1139" mass="133127">MLNFDNHDTNEIVNKTLSTREEYFQVFEDIFQKEFYYKPEYYDISLLKQYLLEWLIEKKEIPGGNFVKLQHLFGYAGVFSVREYFDLIHSEYDILREFTFILIAKFIVLEARYQWEILSVVSLGLSDKSVSVQIAAMNIIILSDGIRIGISKHNGKVIDQLSIIINQLVNLYNQLPPVEIDTNLLNKTVTEILNRIKKLVNNSTFAVSSQQSMELSVVKVLSNSKIVEKFQLLHYYTKCITFSIESLMTFLPVILSERPFTQNDVDQLKPQVNNIFNSQSQDQQLKIISHLIKSNDYKTLTFMLRVLNSNSIFIPFALDIIKILNNNRFDIDIHEIIKNRMEIFVEHISEDIVEQLVLILKENEMINWSINLFKSPSDFNRFFKLIYDCVLQNDRLESLNSLIEYSTDIRHYQLYQDYIVNDLIIKLKHNEIPLKSIAYISKVVSMSNIECRISILHHISTNLKGIKVIDYDDEYGFKNLNPSLKYQNDIAKWCLNNFDITKNLLSTLIIFFNYKIDSFDIDHFLQVCQENLNQLSLLCDIKDLVPIFFYFIENSPSLSTLVKLYSSILTIDAIYQYMSEQVRDKIKFQVKKLMGNPENIISVLKLYNHLYKRGQSHHLSDVIIPDLTILITQRLQPKSTISSETLNKLLSYLSKFLINFYKNKEIETLVKVMDSVCMNINPSHHVQFLVILDKLDQNGVKVTVNDYMKIFKYHAVYKLKYPFMKPLCTFQLMQSIRYKLSSKGYNTIMENVSSLKDYRDMVYIPMSDEKQLPVLPNYVLAHVMSFLCLCAQVPLHWKFSSISMLSKYFFRLTSNWSNLILSPTDFPDQCKIDIQSENSILKTPLKTVKFDYLFHYVHNNYEKVLESAETLIFEGLFHHKHISTTLESSIISSMKSLKKLKVSFTSAHKKSINSLICNIIESCKIRSHLTLSFKLHNNPTNWQEVVEFALKHPESVKLLKLTFQLETIPNPTLIEKVMNNQNFNYKFSFNIHAFSNLQLEQHSLFYKVSHHIKLTTPLYCKNAESCLSKSPYLRSLMICDPSVESLVIIRDSIHLKTLKAMAINCNNNELIQRLFDSITHSKSNIDHVMLQFSLSLDSSKSIDSIYDTSPIELDRFYTLQSKFKSFNLTYTYQSFKMSH</sequence>
<evidence type="ECO:0000313" key="2">
    <source>
        <dbReference type="Proteomes" id="UP000076078"/>
    </source>
</evidence>
<dbReference type="AlphaFoldDB" id="A0A151ZSJ8"/>
<gene>
    <name evidence="1" type="ORF">DLAC_04185</name>
</gene>
<keyword evidence="2" id="KW-1185">Reference proteome</keyword>
<dbReference type="InParanoid" id="A0A151ZSJ8"/>
<accession>A0A151ZSJ8</accession>